<evidence type="ECO:0000313" key="1">
    <source>
        <dbReference type="EMBL" id="KKL18112.1"/>
    </source>
</evidence>
<dbReference type="EMBL" id="LAZR01038996">
    <property type="protein sequence ID" value="KKL18112.1"/>
    <property type="molecule type" value="Genomic_DNA"/>
</dbReference>
<sequence>MQKDCPIYREPCHEHSCEFYIHLTGTHPQTGNPLDHWGCAISWLPILQIETSQRVNQMGAAIESFRNEMVRQNDELLRLNGDNGVRLIDG</sequence>
<dbReference type="AlphaFoldDB" id="A0A0F9BW06"/>
<accession>A0A0F9BW06</accession>
<gene>
    <name evidence="1" type="ORF">LCGC14_2478770</name>
</gene>
<name>A0A0F9BW06_9ZZZZ</name>
<comment type="caution">
    <text evidence="1">The sequence shown here is derived from an EMBL/GenBank/DDBJ whole genome shotgun (WGS) entry which is preliminary data.</text>
</comment>
<protein>
    <submittedName>
        <fullName evidence="1">Uncharacterized protein</fullName>
    </submittedName>
</protein>
<reference evidence="1" key="1">
    <citation type="journal article" date="2015" name="Nature">
        <title>Complex archaea that bridge the gap between prokaryotes and eukaryotes.</title>
        <authorList>
            <person name="Spang A."/>
            <person name="Saw J.H."/>
            <person name="Jorgensen S.L."/>
            <person name="Zaremba-Niedzwiedzka K."/>
            <person name="Martijn J."/>
            <person name="Lind A.E."/>
            <person name="van Eijk R."/>
            <person name="Schleper C."/>
            <person name="Guy L."/>
            <person name="Ettema T.J."/>
        </authorList>
    </citation>
    <scope>NUCLEOTIDE SEQUENCE</scope>
</reference>
<organism evidence="1">
    <name type="scientific">marine sediment metagenome</name>
    <dbReference type="NCBI Taxonomy" id="412755"/>
    <lineage>
        <taxon>unclassified sequences</taxon>
        <taxon>metagenomes</taxon>
        <taxon>ecological metagenomes</taxon>
    </lineage>
</organism>
<proteinExistence type="predicted"/>